<dbReference type="Proteomes" id="UP000067626">
    <property type="component" value="Chromosome"/>
</dbReference>
<accession>A0A0K1ERY6</accession>
<dbReference type="InterPro" id="IPR032809">
    <property type="entry name" value="Put_HupE_UreJ"/>
</dbReference>
<protein>
    <recommendedName>
        <fullName evidence="4">EF-hand domain-containing protein</fullName>
    </recommendedName>
</protein>
<gene>
    <name evidence="2" type="ORF">CMC5_076540</name>
</gene>
<evidence type="ECO:0008006" key="4">
    <source>
        <dbReference type="Google" id="ProtNLM"/>
    </source>
</evidence>
<keyword evidence="1" id="KW-0472">Membrane</keyword>
<feature type="transmembrane region" description="Helical" evidence="1">
    <location>
        <begin position="222"/>
        <end position="246"/>
    </location>
</feature>
<keyword evidence="1" id="KW-0812">Transmembrane</keyword>
<sequence>MPRPLDRCHQHLLAALVVRLPPSLAALFFAALFLAFPALASAHEVGLSRGDFVVEGASVNGEITFAQRELATFLPGLDRDRDDTLSEKELTDAHDRIERAVIDRIQVLGDGSACPGRLLFALPVEGDGVTLKATFSCSAPPGEVRFEVGLIEDLAFNHRQLLRVGGGPRVSEALLYRKRKTLTAPIAAAVVARPSAPAASASLPSAPTPAPEESAPSTALDLFLMGIEHILLGIDHLVFLFGLVLLGGRLRAILLVVTAFTVAHSITLALATLGIWTPSPRLIEPAIALSIAYVGVENLYIKDAEGRWRITLPFGLIHGFGFAGALQEIGLPRAEVPKALLCFNLGVEAGQLAVLAVWLPLLAFARRRGWLTPRVVRLTSVLIVLAGVAWFVERVFGA</sequence>
<dbReference type="Pfam" id="PF13795">
    <property type="entry name" value="HupE_UreJ_2"/>
    <property type="match status" value="1"/>
</dbReference>
<name>A0A0K1ERY6_CHOCO</name>
<evidence type="ECO:0000313" key="2">
    <source>
        <dbReference type="EMBL" id="AKT43422.1"/>
    </source>
</evidence>
<feature type="transmembrane region" description="Helical" evidence="1">
    <location>
        <begin position="308"/>
        <end position="326"/>
    </location>
</feature>
<feature type="transmembrane region" description="Helical" evidence="1">
    <location>
        <begin position="338"/>
        <end position="363"/>
    </location>
</feature>
<dbReference type="EMBL" id="CP012159">
    <property type="protein sequence ID" value="AKT43422.1"/>
    <property type="molecule type" value="Genomic_DNA"/>
</dbReference>
<dbReference type="OrthoDB" id="9808870at2"/>
<feature type="transmembrane region" description="Helical" evidence="1">
    <location>
        <begin position="282"/>
        <end position="301"/>
    </location>
</feature>
<dbReference type="InterPro" id="IPR018247">
    <property type="entry name" value="EF_Hand_1_Ca_BS"/>
</dbReference>
<dbReference type="RefSeq" id="WP_156339147.1">
    <property type="nucleotide sequence ID" value="NZ_CP012159.1"/>
</dbReference>
<dbReference type="PROSITE" id="PS00018">
    <property type="entry name" value="EF_HAND_1"/>
    <property type="match status" value="1"/>
</dbReference>
<feature type="transmembrane region" description="Helical" evidence="1">
    <location>
        <begin position="253"/>
        <end position="276"/>
    </location>
</feature>
<dbReference type="AlphaFoldDB" id="A0A0K1ERY6"/>
<organism evidence="2 3">
    <name type="scientific">Chondromyces crocatus</name>
    <dbReference type="NCBI Taxonomy" id="52"/>
    <lineage>
        <taxon>Bacteria</taxon>
        <taxon>Pseudomonadati</taxon>
        <taxon>Myxococcota</taxon>
        <taxon>Polyangia</taxon>
        <taxon>Polyangiales</taxon>
        <taxon>Polyangiaceae</taxon>
        <taxon>Chondromyces</taxon>
    </lineage>
</organism>
<proteinExistence type="predicted"/>
<reference evidence="2 3" key="1">
    <citation type="submission" date="2015-07" db="EMBL/GenBank/DDBJ databases">
        <title>Genome analysis of myxobacterium Chondromyces crocatus Cm c5 reveals a high potential for natural compound synthesis and the genetic basis for the loss of fruiting body formation.</title>
        <authorList>
            <person name="Zaburannyi N."/>
            <person name="Bunk B."/>
            <person name="Maier J."/>
            <person name="Overmann J."/>
            <person name="Mueller R."/>
        </authorList>
    </citation>
    <scope>NUCLEOTIDE SEQUENCE [LARGE SCALE GENOMIC DNA]</scope>
    <source>
        <strain evidence="2 3">Cm c5</strain>
    </source>
</reference>
<evidence type="ECO:0000313" key="3">
    <source>
        <dbReference type="Proteomes" id="UP000067626"/>
    </source>
</evidence>
<keyword evidence="3" id="KW-1185">Reference proteome</keyword>
<dbReference type="STRING" id="52.CMC5_076540"/>
<dbReference type="KEGG" id="ccro:CMC5_076540"/>
<evidence type="ECO:0000256" key="1">
    <source>
        <dbReference type="SAM" id="Phobius"/>
    </source>
</evidence>
<keyword evidence="1" id="KW-1133">Transmembrane helix</keyword>
<feature type="transmembrane region" description="Helical" evidence="1">
    <location>
        <begin position="375"/>
        <end position="392"/>
    </location>
</feature>